<dbReference type="Proteomes" id="UP001055811">
    <property type="component" value="Linkage Group LG08"/>
</dbReference>
<evidence type="ECO:0000313" key="2">
    <source>
        <dbReference type="Proteomes" id="UP001055811"/>
    </source>
</evidence>
<gene>
    <name evidence="1" type="ORF">L2E82_45912</name>
</gene>
<accession>A0ACB8ZVA4</accession>
<sequence length="271" mass="30932">MDQEELHATLKRLYYSVTSSSSSSPPSFSSATMPMFIYNMQDSTFHSRESFSQQNNKNQTYNRGNNSHLHTRVGGSSSTITTCSSPMVAINAYNSQNLTFQGETSWPPFLSENNRRRTYDSDNSWDLHDFVKTFSSSVDPYTSTKATINTNIINITNTNIITNTPVVHLEPYIPQKSMVQKEENDILQPNHVDIIEEFLQDPFDPFDPFDFPKLQIPCIPHNSMIPPHFVPKESLDLSYQNHHHQLLHREKRSPSISTSIGAKSVTRSKTR</sequence>
<reference evidence="2" key="1">
    <citation type="journal article" date="2022" name="Mol. Ecol. Resour.">
        <title>The genomes of chicory, endive, great burdock and yacon provide insights into Asteraceae palaeo-polyploidization history and plant inulin production.</title>
        <authorList>
            <person name="Fan W."/>
            <person name="Wang S."/>
            <person name="Wang H."/>
            <person name="Wang A."/>
            <person name="Jiang F."/>
            <person name="Liu H."/>
            <person name="Zhao H."/>
            <person name="Xu D."/>
            <person name="Zhang Y."/>
        </authorList>
    </citation>
    <scope>NUCLEOTIDE SEQUENCE [LARGE SCALE GENOMIC DNA]</scope>
    <source>
        <strain evidence="2">cv. Punajuju</strain>
    </source>
</reference>
<reference evidence="1 2" key="2">
    <citation type="journal article" date="2022" name="Mol. Ecol. Resour.">
        <title>The genomes of chicory, endive, great burdock and yacon provide insights into Asteraceae paleo-polyploidization history and plant inulin production.</title>
        <authorList>
            <person name="Fan W."/>
            <person name="Wang S."/>
            <person name="Wang H."/>
            <person name="Wang A."/>
            <person name="Jiang F."/>
            <person name="Liu H."/>
            <person name="Zhao H."/>
            <person name="Xu D."/>
            <person name="Zhang Y."/>
        </authorList>
    </citation>
    <scope>NUCLEOTIDE SEQUENCE [LARGE SCALE GENOMIC DNA]</scope>
    <source>
        <strain evidence="2">cv. Punajuju</strain>
        <tissue evidence="1">Leaves</tissue>
    </source>
</reference>
<comment type="caution">
    <text evidence="1">The sequence shown here is derived from an EMBL/GenBank/DDBJ whole genome shotgun (WGS) entry which is preliminary data.</text>
</comment>
<organism evidence="1 2">
    <name type="scientific">Cichorium intybus</name>
    <name type="common">Chicory</name>
    <dbReference type="NCBI Taxonomy" id="13427"/>
    <lineage>
        <taxon>Eukaryota</taxon>
        <taxon>Viridiplantae</taxon>
        <taxon>Streptophyta</taxon>
        <taxon>Embryophyta</taxon>
        <taxon>Tracheophyta</taxon>
        <taxon>Spermatophyta</taxon>
        <taxon>Magnoliopsida</taxon>
        <taxon>eudicotyledons</taxon>
        <taxon>Gunneridae</taxon>
        <taxon>Pentapetalae</taxon>
        <taxon>asterids</taxon>
        <taxon>campanulids</taxon>
        <taxon>Asterales</taxon>
        <taxon>Asteraceae</taxon>
        <taxon>Cichorioideae</taxon>
        <taxon>Cichorieae</taxon>
        <taxon>Cichoriinae</taxon>
        <taxon>Cichorium</taxon>
    </lineage>
</organism>
<proteinExistence type="predicted"/>
<keyword evidence="2" id="KW-1185">Reference proteome</keyword>
<dbReference type="EMBL" id="CM042016">
    <property type="protein sequence ID" value="KAI3701261.1"/>
    <property type="molecule type" value="Genomic_DNA"/>
</dbReference>
<name>A0ACB8ZVA4_CICIN</name>
<protein>
    <submittedName>
        <fullName evidence="1">Uncharacterized protein</fullName>
    </submittedName>
</protein>
<evidence type="ECO:0000313" key="1">
    <source>
        <dbReference type="EMBL" id="KAI3701261.1"/>
    </source>
</evidence>